<organism evidence="2 3">
    <name type="scientific">Camelus dromedarius</name>
    <name type="common">Dromedary</name>
    <name type="synonym">Arabian camel</name>
    <dbReference type="NCBI Taxonomy" id="9838"/>
    <lineage>
        <taxon>Eukaryota</taxon>
        <taxon>Metazoa</taxon>
        <taxon>Chordata</taxon>
        <taxon>Craniata</taxon>
        <taxon>Vertebrata</taxon>
        <taxon>Euteleostomi</taxon>
        <taxon>Mammalia</taxon>
        <taxon>Eutheria</taxon>
        <taxon>Laurasiatheria</taxon>
        <taxon>Artiodactyla</taxon>
        <taxon>Tylopoda</taxon>
        <taxon>Camelidae</taxon>
        <taxon>Camelus</taxon>
    </lineage>
</organism>
<evidence type="ECO:0000256" key="1">
    <source>
        <dbReference type="SAM" id="MobiDB-lite"/>
    </source>
</evidence>
<dbReference type="AlphaFoldDB" id="A0A5N4CRM8"/>
<evidence type="ECO:0000313" key="3">
    <source>
        <dbReference type="Proteomes" id="UP000299084"/>
    </source>
</evidence>
<feature type="region of interest" description="Disordered" evidence="1">
    <location>
        <begin position="1"/>
        <end position="32"/>
    </location>
</feature>
<dbReference type="EMBL" id="JWIN03000020">
    <property type="protein sequence ID" value="KAB1261493.1"/>
    <property type="molecule type" value="Genomic_DNA"/>
</dbReference>
<name>A0A5N4CRM8_CAMDR</name>
<gene>
    <name evidence="2" type="ORF">Cadr_000022200</name>
</gene>
<dbReference type="EMBL" id="JWIN03000020">
    <property type="protein sequence ID" value="KAB1261492.1"/>
    <property type="molecule type" value="Genomic_DNA"/>
</dbReference>
<reference evidence="2" key="1">
    <citation type="submission" date="2014-12" db="EMBL/GenBank/DDBJ databases">
        <authorList>
            <person name="Fitak R."/>
            <person name="Mohandesan E."/>
            <person name="Burger P.A."/>
            <person name="Jukka C."/>
        </authorList>
    </citation>
    <scope>NUCLEOTIDE SEQUENCE</scope>
    <source>
        <strain evidence="2">Drom800</strain>
        <tissue evidence="2">Blood</tissue>
    </source>
</reference>
<protein>
    <submittedName>
        <fullName evidence="2">Uncharacterized protein</fullName>
    </submittedName>
</protein>
<sequence>MDQREESSTGPRGASRAPSSLRRKRVSSTSPRVAFGLFRPHHGESKTCKANNLKGRVEPLNFPVSKATLPRDKKCSSCPLAQNVRRQEKAVILDWCSQEFGSLEEACPEQQALDILPGEKQDGYMQRGGYRNDGR</sequence>
<comment type="caution">
    <text evidence="2">The sequence shown here is derived from an EMBL/GenBank/DDBJ whole genome shotgun (WGS) entry which is preliminary data.</text>
</comment>
<reference evidence="2 3" key="2">
    <citation type="journal article" date="2019" name="Mol. Ecol. Resour.">
        <title>Improving Illumina assemblies with Hi-C and long reads: an example with the North African dromedary.</title>
        <authorList>
            <person name="Elbers J.P."/>
            <person name="Rogers M.F."/>
            <person name="Perelman P.L."/>
            <person name="Proskuryakova A.A."/>
            <person name="Serdyukova N.A."/>
            <person name="Johnson W.E."/>
            <person name="Horin P."/>
            <person name="Corander J."/>
            <person name="Murphy D."/>
            <person name="Burger P.A."/>
        </authorList>
    </citation>
    <scope>NUCLEOTIDE SEQUENCE [LARGE SCALE GENOMIC DNA]</scope>
    <source>
        <strain evidence="2">Drom800</strain>
        <tissue evidence="2">Blood</tissue>
    </source>
</reference>
<proteinExistence type="predicted"/>
<dbReference type="Proteomes" id="UP000299084">
    <property type="component" value="Unassembled WGS sequence"/>
</dbReference>
<keyword evidence="3" id="KW-1185">Reference proteome</keyword>
<accession>A0A5N4CRM8</accession>
<evidence type="ECO:0000313" key="2">
    <source>
        <dbReference type="EMBL" id="KAB1261493.1"/>
    </source>
</evidence>
<dbReference type="EMBL" id="JWIN03000020">
    <property type="protein sequence ID" value="KAB1261494.1"/>
    <property type="molecule type" value="Genomic_DNA"/>
</dbReference>